<sequence length="178" mass="20618">MANNLLRMRLVTKHIPCKNFNLQTATCFTKAKIGKREIVGYGMNGQANYIDRADFPMPAIRFREITSDLSGLKAKEKGDWKSLSLEEKKTLYRASFCQTFAEMNAPTGDWKFMLSGIFAACSMVIWFYVWMHKYVYGPLPPSFSPEAQKAQMQRMLDLRINPIEGISSKYDFENDRWK</sequence>
<dbReference type="eggNOG" id="KOG4075">
    <property type="taxonomic scope" value="Eukaryota"/>
</dbReference>
<keyword evidence="9 10" id="KW-0472">Membrane</keyword>
<keyword evidence="8 10" id="KW-0496">Mitochondrion</keyword>
<dbReference type="PANTHER" id="PTHR10707">
    <property type="entry name" value="CYTOCHROME C OXIDASE SUBUNIT IV"/>
    <property type="match status" value="1"/>
</dbReference>
<dbReference type="EMBL" id="JH431429">
    <property type="status" value="NOT_ANNOTATED_CDS"/>
    <property type="molecule type" value="Genomic_DNA"/>
</dbReference>
<evidence type="ECO:0000256" key="3">
    <source>
        <dbReference type="ARBA" id="ARBA00022692"/>
    </source>
</evidence>
<evidence type="ECO:0000313" key="12">
    <source>
        <dbReference type="Proteomes" id="UP000014500"/>
    </source>
</evidence>
<keyword evidence="3 10" id="KW-0812">Transmembrane</keyword>
<dbReference type="SUPFAM" id="SSF81406">
    <property type="entry name" value="Mitochondrial cytochrome c oxidase subunit IV"/>
    <property type="match status" value="1"/>
</dbReference>
<dbReference type="CDD" id="cd00922">
    <property type="entry name" value="Cyt_c_Oxidase_IV"/>
    <property type="match status" value="1"/>
</dbReference>
<dbReference type="EnsemblMetazoa" id="SMAR015016-RA">
    <property type="protein sequence ID" value="SMAR015016-PA"/>
    <property type="gene ID" value="SMAR015016"/>
</dbReference>
<evidence type="ECO:0000256" key="10">
    <source>
        <dbReference type="RuleBase" id="RU367145"/>
    </source>
</evidence>
<comment type="function">
    <text evidence="10">Component of the cytochrome c oxidase, the last enzyme in the mitochondrial electron transport chain which drives oxidative phosphorylation.</text>
</comment>
<evidence type="ECO:0000256" key="9">
    <source>
        <dbReference type="ARBA" id="ARBA00023136"/>
    </source>
</evidence>
<protein>
    <recommendedName>
        <fullName evidence="10">Cytochrome c oxidase subunit 4</fullName>
    </recommendedName>
</protein>
<dbReference type="InterPro" id="IPR004203">
    <property type="entry name" value="Cyt_c_oxidase_su4_fam"/>
</dbReference>
<evidence type="ECO:0000256" key="4">
    <source>
        <dbReference type="ARBA" id="ARBA00022792"/>
    </source>
</evidence>
<evidence type="ECO:0000313" key="11">
    <source>
        <dbReference type="EnsemblMetazoa" id="SMAR015016-PA"/>
    </source>
</evidence>
<accession>T1JMD6</accession>
<dbReference type="FunFam" id="1.10.442.10:FF:000001">
    <property type="entry name" value="Cytochrome c oxidase subunit 4 isoform 1"/>
    <property type="match status" value="1"/>
</dbReference>
<evidence type="ECO:0000256" key="2">
    <source>
        <dbReference type="ARBA" id="ARBA00008135"/>
    </source>
</evidence>
<reference evidence="11" key="2">
    <citation type="submission" date="2015-02" db="UniProtKB">
        <authorList>
            <consortium name="EnsemblMetazoa"/>
        </authorList>
    </citation>
    <scope>IDENTIFICATION</scope>
</reference>
<evidence type="ECO:0000256" key="8">
    <source>
        <dbReference type="ARBA" id="ARBA00023128"/>
    </source>
</evidence>
<evidence type="ECO:0000256" key="5">
    <source>
        <dbReference type="ARBA" id="ARBA00022946"/>
    </source>
</evidence>
<dbReference type="STRING" id="126957.T1JMD6"/>
<keyword evidence="12" id="KW-1185">Reference proteome</keyword>
<dbReference type="HOGENOM" id="CLU_117340_0_0_1"/>
<keyword evidence="7" id="KW-0560">Oxidoreductase</keyword>
<dbReference type="PRINTS" id="PR01873">
    <property type="entry name" value="CYTCOXIDASE4"/>
</dbReference>
<dbReference type="PANTHER" id="PTHR10707:SF10">
    <property type="entry name" value="CYTOCHROME C OXIDASE SUBUNIT 4"/>
    <property type="match status" value="1"/>
</dbReference>
<keyword evidence="6 10" id="KW-1133">Transmembrane helix</keyword>
<dbReference type="AlphaFoldDB" id="T1JMD6"/>
<comment type="subcellular location">
    <subcellularLocation>
        <location evidence="1 10">Mitochondrion inner membrane</location>
        <topology evidence="1 10">Single-pass membrane protein</topology>
    </subcellularLocation>
</comment>
<dbReference type="UniPathway" id="UPA00705"/>
<keyword evidence="5" id="KW-0809">Transit peptide</keyword>
<dbReference type="Gene3D" id="1.10.442.10">
    <property type="entry name" value="Cytochrome c oxidase subunit IV"/>
    <property type="match status" value="1"/>
</dbReference>
<comment type="similarity">
    <text evidence="2 10">Belongs to the cytochrome c oxidase IV family.</text>
</comment>
<dbReference type="InterPro" id="IPR036639">
    <property type="entry name" value="Cyt_c_oxidase_su4_sf"/>
</dbReference>
<feature type="transmembrane region" description="Helical" evidence="10">
    <location>
        <begin position="112"/>
        <end position="131"/>
    </location>
</feature>
<dbReference type="GO" id="GO:0005743">
    <property type="term" value="C:mitochondrial inner membrane"/>
    <property type="evidence" value="ECO:0007669"/>
    <property type="project" value="UniProtKB-SubCell"/>
</dbReference>
<dbReference type="Pfam" id="PF02936">
    <property type="entry name" value="COX4"/>
    <property type="match status" value="1"/>
</dbReference>
<comment type="pathway">
    <text evidence="10">Energy metabolism; oxidative phosphorylation.</text>
</comment>
<dbReference type="OMA" id="HGVSSKW"/>
<dbReference type="InterPro" id="IPR013288">
    <property type="entry name" value="Cyt_c_oxidase_su4"/>
</dbReference>
<dbReference type="GO" id="GO:0045277">
    <property type="term" value="C:respiratory chain complex IV"/>
    <property type="evidence" value="ECO:0007669"/>
    <property type="project" value="InterPro"/>
</dbReference>
<evidence type="ECO:0000256" key="6">
    <source>
        <dbReference type="ARBA" id="ARBA00022989"/>
    </source>
</evidence>
<evidence type="ECO:0000256" key="1">
    <source>
        <dbReference type="ARBA" id="ARBA00004434"/>
    </source>
</evidence>
<dbReference type="Proteomes" id="UP000014500">
    <property type="component" value="Unassembled WGS sequence"/>
</dbReference>
<dbReference type="GO" id="GO:0016491">
    <property type="term" value="F:oxidoreductase activity"/>
    <property type="evidence" value="ECO:0007669"/>
    <property type="project" value="UniProtKB-KW"/>
</dbReference>
<dbReference type="GO" id="GO:0006123">
    <property type="term" value="P:mitochondrial electron transport, cytochrome c to oxygen"/>
    <property type="evidence" value="ECO:0007669"/>
    <property type="project" value="InterPro"/>
</dbReference>
<organism evidence="11 12">
    <name type="scientific">Strigamia maritima</name>
    <name type="common">European centipede</name>
    <name type="synonym">Geophilus maritimus</name>
    <dbReference type="NCBI Taxonomy" id="126957"/>
    <lineage>
        <taxon>Eukaryota</taxon>
        <taxon>Metazoa</taxon>
        <taxon>Ecdysozoa</taxon>
        <taxon>Arthropoda</taxon>
        <taxon>Myriapoda</taxon>
        <taxon>Chilopoda</taxon>
        <taxon>Pleurostigmophora</taxon>
        <taxon>Geophilomorpha</taxon>
        <taxon>Linotaeniidae</taxon>
        <taxon>Strigamia</taxon>
    </lineage>
</organism>
<name>T1JMD6_STRMM</name>
<comment type="subunit">
    <text evidence="10">Component of the cytochrome c oxidase (complex IV, CIV), a multisubunit enzyme composed of 14 subunits.</text>
</comment>
<keyword evidence="4 10" id="KW-0999">Mitochondrion inner membrane</keyword>
<reference evidence="12" key="1">
    <citation type="submission" date="2011-05" db="EMBL/GenBank/DDBJ databases">
        <authorList>
            <person name="Richards S.R."/>
            <person name="Qu J."/>
            <person name="Jiang H."/>
            <person name="Jhangiani S.N."/>
            <person name="Agravi P."/>
            <person name="Goodspeed R."/>
            <person name="Gross S."/>
            <person name="Mandapat C."/>
            <person name="Jackson L."/>
            <person name="Mathew T."/>
            <person name="Pu L."/>
            <person name="Thornton R."/>
            <person name="Saada N."/>
            <person name="Wilczek-Boney K.B."/>
            <person name="Lee S."/>
            <person name="Kovar C."/>
            <person name="Wu Y."/>
            <person name="Scherer S.E."/>
            <person name="Worley K.C."/>
            <person name="Muzny D.M."/>
            <person name="Gibbs R."/>
        </authorList>
    </citation>
    <scope>NUCLEOTIDE SEQUENCE</scope>
    <source>
        <strain evidence="12">Brora</strain>
    </source>
</reference>
<evidence type="ECO:0000256" key="7">
    <source>
        <dbReference type="ARBA" id="ARBA00023002"/>
    </source>
</evidence>
<dbReference type="PhylomeDB" id="T1JMD6"/>
<proteinExistence type="inferred from homology"/>